<protein>
    <recommendedName>
        <fullName evidence="3">Lipoprotein</fullName>
    </recommendedName>
</protein>
<dbReference type="RefSeq" id="WP_345256383.1">
    <property type="nucleotide sequence ID" value="NZ_BAABGY010000008.1"/>
</dbReference>
<accession>A0ABP8H497</accession>
<evidence type="ECO:0008006" key="3">
    <source>
        <dbReference type="Google" id="ProtNLM"/>
    </source>
</evidence>
<dbReference type="EMBL" id="BAABGY010000008">
    <property type="protein sequence ID" value="GAA4334191.1"/>
    <property type="molecule type" value="Genomic_DNA"/>
</dbReference>
<dbReference type="PROSITE" id="PS51257">
    <property type="entry name" value="PROKAR_LIPOPROTEIN"/>
    <property type="match status" value="1"/>
</dbReference>
<proteinExistence type="predicted"/>
<reference evidence="2" key="1">
    <citation type="journal article" date="2019" name="Int. J. Syst. Evol. Microbiol.">
        <title>The Global Catalogue of Microorganisms (GCM) 10K type strain sequencing project: providing services to taxonomists for standard genome sequencing and annotation.</title>
        <authorList>
            <consortium name="The Broad Institute Genomics Platform"/>
            <consortium name="The Broad Institute Genome Sequencing Center for Infectious Disease"/>
            <person name="Wu L."/>
            <person name="Ma J."/>
        </authorList>
    </citation>
    <scope>NUCLEOTIDE SEQUENCE [LARGE SCALE GENOMIC DNA]</scope>
    <source>
        <strain evidence="2">JCM 17919</strain>
    </source>
</reference>
<keyword evidence="2" id="KW-1185">Reference proteome</keyword>
<evidence type="ECO:0000313" key="1">
    <source>
        <dbReference type="EMBL" id="GAA4334191.1"/>
    </source>
</evidence>
<dbReference type="Proteomes" id="UP001501725">
    <property type="component" value="Unassembled WGS sequence"/>
</dbReference>
<sequence length="259" mass="28488">MTFRRCGWLLVGCLACILASCNSGRPGEKKKGLASYLYSISDNEDKGIKEIISVYGGECEYGFAKSSSGAPAERNTFWIEVRKSAAIESSRAGADLISSNIAFLFYRNLKEERDKYTGIKVKIVGTGDKVLEAVYPVPDLKLALARFGVVNEVVALLDKQDYKAFGERVDLDTSFFNVPAGEGKATFLEKVTGQERQLGAVKELLPYGFRLFESPGPGGGSVLYFAALVFRENGKKHPLSTVVSTDPSDNRIHFFNYNF</sequence>
<organism evidence="1 2">
    <name type="scientific">Flaviaesturariibacter amylovorans</name>
    <dbReference type="NCBI Taxonomy" id="1084520"/>
    <lineage>
        <taxon>Bacteria</taxon>
        <taxon>Pseudomonadati</taxon>
        <taxon>Bacteroidota</taxon>
        <taxon>Chitinophagia</taxon>
        <taxon>Chitinophagales</taxon>
        <taxon>Chitinophagaceae</taxon>
        <taxon>Flaviaestuariibacter</taxon>
    </lineage>
</organism>
<gene>
    <name evidence="1" type="ORF">GCM10023184_28000</name>
</gene>
<evidence type="ECO:0000313" key="2">
    <source>
        <dbReference type="Proteomes" id="UP001501725"/>
    </source>
</evidence>
<comment type="caution">
    <text evidence="1">The sequence shown here is derived from an EMBL/GenBank/DDBJ whole genome shotgun (WGS) entry which is preliminary data.</text>
</comment>
<name>A0ABP8H497_9BACT</name>